<evidence type="ECO:0000256" key="3">
    <source>
        <dbReference type="HAMAP-Rule" id="MF_02071"/>
    </source>
</evidence>
<comment type="function">
    <text evidence="3">Lytic transglycosylase with a strong preference for naked glycan strands that lack stem peptides.</text>
</comment>
<evidence type="ECO:0000313" key="7">
    <source>
        <dbReference type="EMBL" id="MFD2263109.1"/>
    </source>
</evidence>
<evidence type="ECO:0000256" key="5">
    <source>
        <dbReference type="SAM" id="MobiDB-lite"/>
    </source>
</evidence>
<feature type="compositionally biased region" description="Pro residues" evidence="5">
    <location>
        <begin position="122"/>
        <end position="137"/>
    </location>
</feature>
<protein>
    <recommendedName>
        <fullName evidence="3">Endolytic peptidoglycan transglycosylase RlpA</fullName>
        <ecNumber evidence="3">4.2.2.-</ecNumber>
    </recommendedName>
</protein>
<feature type="signal peptide" evidence="3">
    <location>
        <begin position="1"/>
        <end position="18"/>
    </location>
</feature>
<evidence type="ECO:0000256" key="2">
    <source>
        <dbReference type="ARBA" id="ARBA00023316"/>
    </source>
</evidence>
<feature type="domain" description="RlpA-like protein double-psi beta-barrel" evidence="6">
    <location>
        <begin position="27"/>
        <end position="114"/>
    </location>
</feature>
<dbReference type="CDD" id="cd22268">
    <property type="entry name" value="DPBB_RlpA-like"/>
    <property type="match status" value="1"/>
</dbReference>
<organism evidence="7 8">
    <name type="scientific">Lacibacterium aquatile</name>
    <dbReference type="NCBI Taxonomy" id="1168082"/>
    <lineage>
        <taxon>Bacteria</taxon>
        <taxon>Pseudomonadati</taxon>
        <taxon>Pseudomonadota</taxon>
        <taxon>Alphaproteobacteria</taxon>
        <taxon>Rhodospirillales</taxon>
        <taxon>Rhodospirillaceae</taxon>
    </lineage>
</organism>
<dbReference type="InterPro" id="IPR034718">
    <property type="entry name" value="RlpA"/>
</dbReference>
<feature type="chain" id="PRO_5044918979" description="Endolytic peptidoglycan transglycosylase RlpA" evidence="3">
    <location>
        <begin position="19"/>
        <end position="146"/>
    </location>
</feature>
<evidence type="ECO:0000256" key="1">
    <source>
        <dbReference type="ARBA" id="ARBA00023239"/>
    </source>
</evidence>
<dbReference type="Gene3D" id="2.40.40.10">
    <property type="entry name" value="RlpA-like domain"/>
    <property type="match status" value="1"/>
</dbReference>
<keyword evidence="8" id="KW-1185">Reference proteome</keyword>
<evidence type="ECO:0000256" key="4">
    <source>
        <dbReference type="RuleBase" id="RU003495"/>
    </source>
</evidence>
<proteinExistence type="inferred from homology"/>
<name>A0ABW5DRN3_9PROT</name>
<keyword evidence="1 3" id="KW-0456">Lyase</keyword>
<sequence length="146" mass="15343" precursor="true">MQIPTLIVAMLVTGQALACPATIDRMSGPASWYGPRHHGKPTASGLLFDQHALTAAHPYLPFGTKIVVTARKTGAQATVTITDRGPFIAGRILDLSEAAAETLGIKRAGIACVDLAFFRAPPPVRPQPRQPDGPEPSPAYRAAGLP</sequence>
<keyword evidence="3" id="KW-0732">Signal</keyword>
<evidence type="ECO:0000313" key="8">
    <source>
        <dbReference type="Proteomes" id="UP001597295"/>
    </source>
</evidence>
<dbReference type="InterPro" id="IPR009009">
    <property type="entry name" value="RlpA-like_DPBB"/>
</dbReference>
<feature type="region of interest" description="Disordered" evidence="5">
    <location>
        <begin position="122"/>
        <end position="146"/>
    </location>
</feature>
<dbReference type="PANTHER" id="PTHR34183:SF1">
    <property type="entry name" value="ENDOLYTIC PEPTIDOGLYCAN TRANSGLYCOSYLASE RLPA"/>
    <property type="match status" value="1"/>
</dbReference>
<dbReference type="InterPro" id="IPR012997">
    <property type="entry name" value="RplA"/>
</dbReference>
<dbReference type="HAMAP" id="MF_02071">
    <property type="entry name" value="RlpA"/>
    <property type="match status" value="1"/>
</dbReference>
<dbReference type="EMBL" id="JBHUIP010000009">
    <property type="protein sequence ID" value="MFD2263109.1"/>
    <property type="molecule type" value="Genomic_DNA"/>
</dbReference>
<accession>A0ABW5DRN3</accession>
<dbReference type="PANTHER" id="PTHR34183">
    <property type="entry name" value="ENDOLYTIC PEPTIDOGLYCAN TRANSGLYCOSYLASE RLPA"/>
    <property type="match status" value="1"/>
</dbReference>
<evidence type="ECO:0000259" key="6">
    <source>
        <dbReference type="Pfam" id="PF03330"/>
    </source>
</evidence>
<gene>
    <name evidence="3" type="primary">rlpA</name>
    <name evidence="7" type="ORF">ACFSM5_09445</name>
</gene>
<comment type="similarity">
    <text evidence="3 4">Belongs to the RlpA family.</text>
</comment>
<comment type="caution">
    <text evidence="7">The sequence shown here is derived from an EMBL/GenBank/DDBJ whole genome shotgun (WGS) entry which is preliminary data.</text>
</comment>
<dbReference type="SUPFAM" id="SSF50685">
    <property type="entry name" value="Barwin-like endoglucanases"/>
    <property type="match status" value="1"/>
</dbReference>
<keyword evidence="2 3" id="KW-0961">Cell wall biogenesis/degradation</keyword>
<dbReference type="InterPro" id="IPR036908">
    <property type="entry name" value="RlpA-like_sf"/>
</dbReference>
<dbReference type="RefSeq" id="WP_379876081.1">
    <property type="nucleotide sequence ID" value="NZ_JBHUIP010000009.1"/>
</dbReference>
<dbReference type="Proteomes" id="UP001597295">
    <property type="component" value="Unassembled WGS sequence"/>
</dbReference>
<dbReference type="EC" id="4.2.2.-" evidence="3"/>
<dbReference type="NCBIfam" id="TIGR00413">
    <property type="entry name" value="rlpA"/>
    <property type="match status" value="1"/>
</dbReference>
<dbReference type="Pfam" id="PF03330">
    <property type="entry name" value="DPBB_1"/>
    <property type="match status" value="1"/>
</dbReference>
<reference evidence="8" key="1">
    <citation type="journal article" date="2019" name="Int. J. Syst. Evol. Microbiol.">
        <title>The Global Catalogue of Microorganisms (GCM) 10K type strain sequencing project: providing services to taxonomists for standard genome sequencing and annotation.</title>
        <authorList>
            <consortium name="The Broad Institute Genomics Platform"/>
            <consortium name="The Broad Institute Genome Sequencing Center for Infectious Disease"/>
            <person name="Wu L."/>
            <person name="Ma J."/>
        </authorList>
    </citation>
    <scope>NUCLEOTIDE SEQUENCE [LARGE SCALE GENOMIC DNA]</scope>
    <source>
        <strain evidence="8">CGMCC 1.19062</strain>
    </source>
</reference>